<sequence>MNKAKLFALCLLGLVANLPGTFAADGVDRTELGPASTGPTNPTPPTLPTPGAGVDDGTGIDDHQGAPTPGTDGTDQEKTKGNTQAPDGSPPSTDAGGERTSDSPGS</sequence>
<accession>A0A9W6K7N5</accession>
<evidence type="ECO:0000313" key="3">
    <source>
        <dbReference type="EMBL" id="GLK88969.1"/>
    </source>
</evidence>
<dbReference type="Proteomes" id="UP001143328">
    <property type="component" value="Unassembled WGS sequence"/>
</dbReference>
<evidence type="ECO:0000256" key="2">
    <source>
        <dbReference type="SAM" id="SignalP"/>
    </source>
</evidence>
<feature type="region of interest" description="Disordered" evidence="1">
    <location>
        <begin position="24"/>
        <end position="106"/>
    </location>
</feature>
<reference evidence="3" key="2">
    <citation type="submission" date="2023-01" db="EMBL/GenBank/DDBJ databases">
        <authorList>
            <person name="Sun Q."/>
            <person name="Evtushenko L."/>
        </authorList>
    </citation>
    <scope>NUCLEOTIDE SEQUENCE</scope>
    <source>
        <strain evidence="3">VKM B-2935</strain>
    </source>
</reference>
<keyword evidence="2" id="KW-0732">Signal</keyword>
<gene>
    <name evidence="3" type="ORF">GCM10017655_20310</name>
</gene>
<feature type="compositionally biased region" description="Polar residues" evidence="1">
    <location>
        <begin position="81"/>
        <end position="92"/>
    </location>
</feature>
<evidence type="ECO:0000313" key="4">
    <source>
        <dbReference type="Proteomes" id="UP001143328"/>
    </source>
</evidence>
<protein>
    <submittedName>
        <fullName evidence="3">Uncharacterized protein</fullName>
    </submittedName>
</protein>
<name>A0A9W6K7N5_9PSED</name>
<feature type="signal peptide" evidence="2">
    <location>
        <begin position="1"/>
        <end position="23"/>
    </location>
</feature>
<feature type="compositionally biased region" description="Basic and acidic residues" evidence="1">
    <location>
        <begin position="96"/>
        <end position="106"/>
    </location>
</feature>
<keyword evidence="4" id="KW-1185">Reference proteome</keyword>
<feature type="chain" id="PRO_5040870069" evidence="2">
    <location>
        <begin position="24"/>
        <end position="106"/>
    </location>
</feature>
<dbReference type="AlphaFoldDB" id="A0A9W6K7N5"/>
<organism evidence="3 4">
    <name type="scientific">Pseudomonas turukhanskensis</name>
    <dbReference type="NCBI Taxonomy" id="1806536"/>
    <lineage>
        <taxon>Bacteria</taxon>
        <taxon>Pseudomonadati</taxon>
        <taxon>Pseudomonadota</taxon>
        <taxon>Gammaproteobacteria</taxon>
        <taxon>Pseudomonadales</taxon>
        <taxon>Pseudomonadaceae</taxon>
        <taxon>Pseudomonas</taxon>
    </lineage>
</organism>
<dbReference type="RefSeq" id="WP_271195169.1">
    <property type="nucleotide sequence ID" value="NZ_BSFN01000004.1"/>
</dbReference>
<dbReference type="EMBL" id="BSFN01000004">
    <property type="protein sequence ID" value="GLK88969.1"/>
    <property type="molecule type" value="Genomic_DNA"/>
</dbReference>
<comment type="caution">
    <text evidence="3">The sequence shown here is derived from an EMBL/GenBank/DDBJ whole genome shotgun (WGS) entry which is preliminary data.</text>
</comment>
<reference evidence="3" key="1">
    <citation type="journal article" date="2014" name="Int. J. Syst. Evol. Microbiol.">
        <title>Complete genome sequence of Corynebacterium casei LMG S-19264T (=DSM 44701T), isolated from a smear-ripened cheese.</title>
        <authorList>
            <consortium name="US DOE Joint Genome Institute (JGI-PGF)"/>
            <person name="Walter F."/>
            <person name="Albersmeier A."/>
            <person name="Kalinowski J."/>
            <person name="Ruckert C."/>
        </authorList>
    </citation>
    <scope>NUCLEOTIDE SEQUENCE</scope>
    <source>
        <strain evidence="3">VKM B-2935</strain>
    </source>
</reference>
<proteinExistence type="predicted"/>
<evidence type="ECO:0000256" key="1">
    <source>
        <dbReference type="SAM" id="MobiDB-lite"/>
    </source>
</evidence>